<sequence length="66" mass="7162">MAVPEQDPPALTPPVPRMLPATVRCRRCGRPLHDPEARMLRLGRECRGPADPVQVVAGEQDALPGL</sequence>
<dbReference type="EMBL" id="CP108482">
    <property type="protein sequence ID" value="WUS55059.1"/>
    <property type="molecule type" value="Genomic_DNA"/>
</dbReference>
<accession>A0ABZ1W2K2</accession>
<evidence type="ECO:0000313" key="2">
    <source>
        <dbReference type="Proteomes" id="UP001432014"/>
    </source>
</evidence>
<dbReference type="Pfam" id="PF19474">
    <property type="entry name" value="DUF6011"/>
    <property type="match status" value="1"/>
</dbReference>
<evidence type="ECO:0000313" key="1">
    <source>
        <dbReference type="EMBL" id="WUS55059.1"/>
    </source>
</evidence>
<proteinExistence type="predicted"/>
<gene>
    <name evidence="1" type="ORF">OG469_05740</name>
</gene>
<keyword evidence="2" id="KW-1185">Reference proteome</keyword>
<reference evidence="1 2" key="1">
    <citation type="submission" date="2022-10" db="EMBL/GenBank/DDBJ databases">
        <title>The complete genomes of actinobacterial strains from the NBC collection.</title>
        <authorList>
            <person name="Joergensen T.S."/>
            <person name="Alvarez Arevalo M."/>
            <person name="Sterndorff E.B."/>
            <person name="Faurdal D."/>
            <person name="Vuksanovic O."/>
            <person name="Mourched A.-S."/>
            <person name="Charusanti P."/>
            <person name="Shaw S."/>
            <person name="Blin K."/>
            <person name="Weber T."/>
        </authorList>
    </citation>
    <scope>NUCLEOTIDE SEQUENCE [LARGE SCALE GENOMIC DNA]</scope>
    <source>
        <strain evidence="1 2">NBC_01247</strain>
    </source>
</reference>
<name>A0ABZ1W2K2_9ACTN</name>
<protein>
    <submittedName>
        <fullName evidence="1">DUF6011 domain-containing protein</fullName>
    </submittedName>
</protein>
<dbReference type="Proteomes" id="UP001432014">
    <property type="component" value="Chromosome"/>
</dbReference>
<organism evidence="1 2">
    <name type="scientific">Kitasatospora herbaricolor</name>
    <dbReference type="NCBI Taxonomy" id="68217"/>
    <lineage>
        <taxon>Bacteria</taxon>
        <taxon>Bacillati</taxon>
        <taxon>Actinomycetota</taxon>
        <taxon>Actinomycetes</taxon>
        <taxon>Kitasatosporales</taxon>
        <taxon>Streptomycetaceae</taxon>
        <taxon>Kitasatospora</taxon>
    </lineage>
</organism>
<dbReference type="RefSeq" id="WP_329500375.1">
    <property type="nucleotide sequence ID" value="NZ_CP108460.1"/>
</dbReference>
<dbReference type="InterPro" id="IPR046053">
    <property type="entry name" value="DUF6011"/>
</dbReference>